<keyword evidence="4" id="KW-1185">Reference proteome</keyword>
<dbReference type="InterPro" id="IPR010486">
    <property type="entry name" value="HNS-dep_expression_A/B"/>
</dbReference>
<evidence type="ECO:0000313" key="3">
    <source>
        <dbReference type="EMBL" id="PZF75922.1"/>
    </source>
</evidence>
<keyword evidence="2" id="KW-0732">Signal</keyword>
<reference evidence="4" key="1">
    <citation type="submission" date="2018-06" db="EMBL/GenBank/DDBJ databases">
        <title>Aestuariibacter litoralis strain KCTC 52945T.</title>
        <authorList>
            <person name="Li X."/>
            <person name="Salam N."/>
            <person name="Li J.-L."/>
            <person name="Chen Y.-M."/>
            <person name="Yang Z.-W."/>
            <person name="Zhang L.-Y."/>
            <person name="Han M.-X."/>
            <person name="Xiao M."/>
            <person name="Li W.-J."/>
        </authorList>
    </citation>
    <scope>NUCLEOTIDE SEQUENCE [LARGE SCALE GENOMIC DNA]</scope>
    <source>
        <strain evidence="4">KCTC 52945</strain>
    </source>
</reference>
<feature type="region of interest" description="Disordered" evidence="1">
    <location>
        <begin position="88"/>
        <end position="132"/>
    </location>
</feature>
<evidence type="ECO:0000256" key="1">
    <source>
        <dbReference type="SAM" id="MobiDB-lite"/>
    </source>
</evidence>
<evidence type="ECO:0000313" key="4">
    <source>
        <dbReference type="Proteomes" id="UP000248795"/>
    </source>
</evidence>
<protein>
    <submittedName>
        <fullName evidence="3">Uncharacterized protein</fullName>
    </submittedName>
</protein>
<feature type="chain" id="PRO_5015870579" evidence="2">
    <location>
        <begin position="38"/>
        <end position="174"/>
    </location>
</feature>
<name>A0A2W2AQM6_9HYPH</name>
<sequence>MLCTLAQRKEDFTMTKLLIAASAAALLTAAGSLPALAQSSSSSGAGTMTMPSITCRDLSGMDQQTARNVVFYLGGLNAAAHGSTAMNATTGSSGASATTADGSASGSSSDATGSTTAAGSSGTTASSGGSSASGAVMAQLPGFAMINADQIISTCQGQPDMQLSTLLGSGSAAQ</sequence>
<organism evidence="3 4">
    <name type="scientific">Aestuariivirga litoralis</name>
    <dbReference type="NCBI Taxonomy" id="2650924"/>
    <lineage>
        <taxon>Bacteria</taxon>
        <taxon>Pseudomonadati</taxon>
        <taxon>Pseudomonadota</taxon>
        <taxon>Alphaproteobacteria</taxon>
        <taxon>Hyphomicrobiales</taxon>
        <taxon>Aestuariivirgaceae</taxon>
        <taxon>Aestuariivirga</taxon>
    </lineage>
</organism>
<dbReference type="EMBL" id="QKVK01000007">
    <property type="protein sequence ID" value="PZF75922.1"/>
    <property type="molecule type" value="Genomic_DNA"/>
</dbReference>
<feature type="signal peptide" evidence="2">
    <location>
        <begin position="1"/>
        <end position="37"/>
    </location>
</feature>
<evidence type="ECO:0000256" key="2">
    <source>
        <dbReference type="SAM" id="SignalP"/>
    </source>
</evidence>
<gene>
    <name evidence="3" type="ORF">DK847_14800</name>
</gene>
<proteinExistence type="predicted"/>
<dbReference type="AlphaFoldDB" id="A0A2W2AQM6"/>
<dbReference type="Pfam" id="PF06411">
    <property type="entry name" value="HdeA"/>
    <property type="match status" value="1"/>
</dbReference>
<dbReference type="Proteomes" id="UP000248795">
    <property type="component" value="Unassembled WGS sequence"/>
</dbReference>
<accession>A0A2W2AQM6</accession>
<comment type="caution">
    <text evidence="3">The sequence shown here is derived from an EMBL/GenBank/DDBJ whole genome shotgun (WGS) entry which is preliminary data.</text>
</comment>